<accession>A0ABP5MDA3</accession>
<proteinExistence type="predicted"/>
<dbReference type="Pfam" id="PF09250">
    <property type="entry name" value="Prim-Pol"/>
    <property type="match status" value="1"/>
</dbReference>
<dbReference type="InterPro" id="IPR015330">
    <property type="entry name" value="DNA_primase/pol_bifunc_N"/>
</dbReference>
<dbReference type="SMART" id="SM00382">
    <property type="entry name" value="AAA"/>
    <property type="match status" value="1"/>
</dbReference>
<dbReference type="EMBL" id="BAAAQT010000005">
    <property type="protein sequence ID" value="GAA2172434.1"/>
    <property type="molecule type" value="Genomic_DNA"/>
</dbReference>
<dbReference type="SUPFAM" id="SSF52540">
    <property type="entry name" value="P-loop containing nucleoside triphosphate hydrolases"/>
    <property type="match status" value="1"/>
</dbReference>
<protein>
    <recommendedName>
        <fullName evidence="5">DNA primase/polymerase bifunctional N-terminal domain-containing protein</fullName>
    </recommendedName>
</protein>
<evidence type="ECO:0000313" key="4">
    <source>
        <dbReference type="Proteomes" id="UP001501599"/>
    </source>
</evidence>
<evidence type="ECO:0000259" key="1">
    <source>
        <dbReference type="SMART" id="SM00382"/>
    </source>
</evidence>
<comment type="caution">
    <text evidence="3">The sequence shown here is derived from an EMBL/GenBank/DDBJ whole genome shotgun (WGS) entry which is preliminary data.</text>
</comment>
<dbReference type="Gene3D" id="3.40.50.300">
    <property type="entry name" value="P-loop containing nucleotide triphosphate hydrolases"/>
    <property type="match status" value="1"/>
</dbReference>
<keyword evidence="4" id="KW-1185">Reference proteome</keyword>
<feature type="domain" description="AAA+ ATPase" evidence="1">
    <location>
        <begin position="312"/>
        <end position="525"/>
    </location>
</feature>
<dbReference type="InterPro" id="IPR003593">
    <property type="entry name" value="AAA+_ATPase"/>
</dbReference>
<evidence type="ECO:0000259" key="2">
    <source>
        <dbReference type="SMART" id="SM00943"/>
    </source>
</evidence>
<dbReference type="RefSeq" id="WP_344341171.1">
    <property type="nucleotide sequence ID" value="NZ_BAAAQT010000005.1"/>
</dbReference>
<dbReference type="Pfam" id="PF13481">
    <property type="entry name" value="AAA_25"/>
    <property type="match status" value="1"/>
</dbReference>
<organism evidence="3 4">
    <name type="scientific">Agrococcus versicolor</name>
    <dbReference type="NCBI Taxonomy" id="501482"/>
    <lineage>
        <taxon>Bacteria</taxon>
        <taxon>Bacillati</taxon>
        <taxon>Actinomycetota</taxon>
        <taxon>Actinomycetes</taxon>
        <taxon>Micrococcales</taxon>
        <taxon>Microbacteriaceae</taxon>
        <taxon>Agrococcus</taxon>
    </lineage>
</organism>
<dbReference type="SUPFAM" id="SSF56747">
    <property type="entry name" value="Prim-pol domain"/>
    <property type="match status" value="1"/>
</dbReference>
<sequence length="606" mass="64719">MTANLDRALALAERGWHVLPTKDKRPLVSAWQHLATTDAGQVSTWWVQWPDALPAVVPGMTGHVVVDIDRHEGKPDGMMSALQAGAPMGAQVEGTSLSGEGKHLWFCGDSPSAVGVLPGIDLRGVGGYVVVPYDLPPVAQVTQTLPDAYRRTPSSAGARQPIASSAEVQQWMASTGTGEPSARMRAYVAETPTPFRGRDVLHARIKHVVCLGAEGDPGAAWALQEMAERWVDAPHGEGPRLANDEFVNSLARHVRDWGDKAPLPEVTIVTSDEGSSDERAAQANPFPLLDLVALLDPERPARPWLWESIVPEGDHVSIVAAGGTGKSLLVLAFVVAVLRDEAEFLGRGIAAPGRVLYVDMENSEDDWAERLTDLGVTGPEAAAWAGRFYPLSLPRLAGLDTEAGAQQMRDLLDLYGVGEGDLLVLDSTQRVTEGEENSNDTVRRLYNLTSTELKRRGVTVIRTDNTGHGGDRARGASAKRDDVSAAWVLSKDDTSGVFTMHPMKRRAAGSTDDITFRRIDADDPDGPGRLTFVPSGSASTVGFGQRMDAARAALDAAQVPYTLGVRAAWAAVQGLTGGVPAGVTKRDVQRAQGDRKMLSNITIVSG</sequence>
<name>A0ABP5MDA3_9MICO</name>
<dbReference type="SMART" id="SM00943">
    <property type="entry name" value="Prim-Pol"/>
    <property type="match status" value="1"/>
</dbReference>
<gene>
    <name evidence="3" type="ORF">GCM10009846_10360</name>
</gene>
<evidence type="ECO:0000313" key="3">
    <source>
        <dbReference type="EMBL" id="GAA2172434.1"/>
    </source>
</evidence>
<dbReference type="Proteomes" id="UP001501599">
    <property type="component" value="Unassembled WGS sequence"/>
</dbReference>
<reference evidence="4" key="1">
    <citation type="journal article" date="2019" name="Int. J. Syst. Evol. Microbiol.">
        <title>The Global Catalogue of Microorganisms (GCM) 10K type strain sequencing project: providing services to taxonomists for standard genome sequencing and annotation.</title>
        <authorList>
            <consortium name="The Broad Institute Genomics Platform"/>
            <consortium name="The Broad Institute Genome Sequencing Center for Infectious Disease"/>
            <person name="Wu L."/>
            <person name="Ma J."/>
        </authorList>
    </citation>
    <scope>NUCLEOTIDE SEQUENCE [LARGE SCALE GENOMIC DNA]</scope>
    <source>
        <strain evidence="4">JCM 16026</strain>
    </source>
</reference>
<evidence type="ECO:0008006" key="5">
    <source>
        <dbReference type="Google" id="ProtNLM"/>
    </source>
</evidence>
<dbReference type="CDD" id="cd04859">
    <property type="entry name" value="Prim_Pol"/>
    <property type="match status" value="1"/>
</dbReference>
<feature type="domain" description="DNA primase/polymerase bifunctional N-terminal" evidence="2">
    <location>
        <begin position="8"/>
        <end position="172"/>
    </location>
</feature>
<dbReference type="InterPro" id="IPR027417">
    <property type="entry name" value="P-loop_NTPase"/>
</dbReference>